<organism evidence="7">
    <name type="scientific">Daphnia dolichocephala</name>
    <dbReference type="NCBI Taxonomy" id="2282166"/>
    <lineage>
        <taxon>Eukaryota</taxon>
        <taxon>Metazoa</taxon>
        <taxon>Ecdysozoa</taxon>
        <taxon>Arthropoda</taxon>
        <taxon>Crustacea</taxon>
        <taxon>Branchiopoda</taxon>
        <taxon>Diplostraca</taxon>
        <taxon>Cladocera</taxon>
        <taxon>Anomopoda</taxon>
        <taxon>Daphniidae</taxon>
        <taxon>Daphnia</taxon>
    </lineage>
</organism>
<gene>
    <name evidence="7" type="primary">EOG090X08S2</name>
</gene>
<sequence>MEQLFELRPKKDLLDPTFEGYKLSLDSLPVYKHEVPIAVEHLKPNEEQFSFQHVKIFGLHNHLIDDPWSDEVAFFISNNLQVFKINLHSLASQNPEFKSVWQIPQHCETRDGWFNASLSFAGPELAVITDGGGVLHIVDTGVRTPANSHLWQAKLSTEIIGRGGPFKIMHSMLNCNETNQSEILSVLALKVEAIDQVESQIALSVFGCSERETPFINCLEWVEYAHADGHWSLKQLKRLAVPHGLDYASVLSPGKSLCLIAREPLGIIFDSTRDVAMPISKSATIQDEGESKVVYTWAESPEEVTVWMIFDNRTSKHDLVVKIESEALKVVYKNKTYLDGELAHPISVTSSTWTLSDGKLEIILSKTDQSLNWNRLIQSDVRGRKVLDAETAADYESVINMTMKETQAGNGGRPPVFSSEQLEECDDMPMDESCIFRFDGVANQLTHKAILSGLLLFCTQSAPGLAPAFCLRHDVDGLVWQPMGDEFEKSWGCLHIAALQALGYIQASKEQRKFTVAPPNMMYAALCDAFSHIYIYRQPNCTSTGVEMVHRPTGRRVGNVARQQVLNIDSPEECLGALATNNFLLILTTSSLFAIRVNSD</sequence>
<dbReference type="PANTHER" id="PTHR21664">
    <property type="entry name" value="CHRONIC MYELOGENOUS LEUKEMIA TUMOR ANTIGEN 66"/>
    <property type="match status" value="1"/>
</dbReference>
<dbReference type="InterPro" id="IPR007052">
    <property type="entry name" value="CS_dom"/>
</dbReference>
<feature type="domain" description="CS" evidence="6">
    <location>
        <begin position="290"/>
        <end position="377"/>
    </location>
</feature>
<dbReference type="EMBL" id="LR005599">
    <property type="protein sequence ID" value="SVE75218.1"/>
    <property type="molecule type" value="mRNA"/>
</dbReference>
<evidence type="ECO:0000256" key="5">
    <source>
        <dbReference type="ARBA" id="ARBA00023242"/>
    </source>
</evidence>
<dbReference type="InterPro" id="IPR037895">
    <property type="entry name" value="NUDCD1"/>
</dbReference>
<protein>
    <recommendedName>
        <fullName evidence="3">NudC domain-containing protein 1</fullName>
    </recommendedName>
</protein>
<evidence type="ECO:0000256" key="2">
    <source>
        <dbReference type="ARBA" id="ARBA00004496"/>
    </source>
</evidence>
<evidence type="ECO:0000313" key="7">
    <source>
        <dbReference type="EMBL" id="SVE75218.1"/>
    </source>
</evidence>
<dbReference type="CDD" id="cd06467">
    <property type="entry name" value="p23_NUDC_like"/>
    <property type="match status" value="1"/>
</dbReference>
<reference evidence="7" key="1">
    <citation type="submission" date="2018-08" db="EMBL/GenBank/DDBJ databases">
        <authorList>
            <person name="Cornetti L."/>
        </authorList>
    </citation>
    <scope>NUCLEOTIDE SEQUENCE</scope>
    <source>
        <strain evidence="7">ZA-DOLI</strain>
    </source>
</reference>
<dbReference type="Pfam" id="PF04969">
    <property type="entry name" value="CS"/>
    <property type="match status" value="1"/>
</dbReference>
<name>A0A4Y7M0R1_9CRUS</name>
<keyword evidence="4" id="KW-0963">Cytoplasm</keyword>
<evidence type="ECO:0000259" key="6">
    <source>
        <dbReference type="PROSITE" id="PS51203"/>
    </source>
</evidence>
<comment type="subcellular location">
    <subcellularLocation>
        <location evidence="2">Cytoplasm</location>
    </subcellularLocation>
    <subcellularLocation>
        <location evidence="1">Nucleus</location>
    </subcellularLocation>
</comment>
<proteinExistence type="evidence at transcript level"/>
<dbReference type="AlphaFoldDB" id="A0A4Y7M0R1"/>
<accession>A0A4Y7M0R1</accession>
<evidence type="ECO:0000256" key="4">
    <source>
        <dbReference type="ARBA" id="ARBA00022490"/>
    </source>
</evidence>
<dbReference type="Gene3D" id="2.60.40.790">
    <property type="match status" value="1"/>
</dbReference>
<dbReference type="InterPro" id="IPR008978">
    <property type="entry name" value="HSP20-like_chaperone"/>
</dbReference>
<dbReference type="PROSITE" id="PS51203">
    <property type="entry name" value="CS"/>
    <property type="match status" value="1"/>
</dbReference>
<evidence type="ECO:0000256" key="3">
    <source>
        <dbReference type="ARBA" id="ARBA00018915"/>
    </source>
</evidence>
<dbReference type="PANTHER" id="PTHR21664:SF1">
    <property type="entry name" value="NUDC DOMAIN-CONTAINING PROTEIN 1"/>
    <property type="match status" value="1"/>
</dbReference>
<dbReference type="GO" id="GO:0005634">
    <property type="term" value="C:nucleus"/>
    <property type="evidence" value="ECO:0007669"/>
    <property type="project" value="UniProtKB-SubCell"/>
</dbReference>
<keyword evidence="5" id="KW-0539">Nucleus</keyword>
<dbReference type="GO" id="GO:0005737">
    <property type="term" value="C:cytoplasm"/>
    <property type="evidence" value="ECO:0007669"/>
    <property type="project" value="UniProtKB-SubCell"/>
</dbReference>
<dbReference type="SUPFAM" id="SSF49764">
    <property type="entry name" value="HSP20-like chaperones"/>
    <property type="match status" value="1"/>
</dbReference>
<evidence type="ECO:0000256" key="1">
    <source>
        <dbReference type="ARBA" id="ARBA00004123"/>
    </source>
</evidence>